<evidence type="ECO:0000256" key="1">
    <source>
        <dbReference type="SAM" id="Phobius"/>
    </source>
</evidence>
<feature type="transmembrane region" description="Helical" evidence="1">
    <location>
        <begin position="232"/>
        <end position="253"/>
    </location>
</feature>
<evidence type="ECO:0000313" key="2">
    <source>
        <dbReference type="EMBL" id="PTL59951.1"/>
    </source>
</evidence>
<dbReference type="EMBL" id="PYYB01000001">
    <property type="protein sequence ID" value="PTL59951.1"/>
    <property type="molecule type" value="Genomic_DNA"/>
</dbReference>
<organism evidence="2 3">
    <name type="scientific">Paraconexibacter algicola</name>
    <dbReference type="NCBI Taxonomy" id="2133960"/>
    <lineage>
        <taxon>Bacteria</taxon>
        <taxon>Bacillati</taxon>
        <taxon>Actinomycetota</taxon>
        <taxon>Thermoleophilia</taxon>
        <taxon>Solirubrobacterales</taxon>
        <taxon>Paraconexibacteraceae</taxon>
        <taxon>Paraconexibacter</taxon>
    </lineage>
</organism>
<keyword evidence="3" id="KW-1185">Reference proteome</keyword>
<accession>A0A2T4UL54</accession>
<dbReference type="Pfam" id="PF17198">
    <property type="entry name" value="AveC_like"/>
    <property type="match status" value="1"/>
</dbReference>
<keyword evidence="1" id="KW-1133">Transmembrane helix</keyword>
<keyword evidence="1" id="KW-0472">Membrane</keyword>
<protein>
    <recommendedName>
        <fullName evidence="4">Spirocyclase, AveC family</fullName>
    </recommendedName>
</protein>
<keyword evidence="1" id="KW-0812">Transmembrane</keyword>
<reference evidence="2 3" key="1">
    <citation type="submission" date="2018-03" db="EMBL/GenBank/DDBJ databases">
        <title>Aquarubrobacter algicola gen. nov., sp. nov., a novel actinobacterium isolated from shallow eutrophic lake during the end of cyanobacterial harmful algal blooms.</title>
        <authorList>
            <person name="Chun S.J."/>
        </authorList>
    </citation>
    <scope>NUCLEOTIDE SEQUENCE [LARGE SCALE GENOMIC DNA]</scope>
    <source>
        <strain evidence="2 3">Seoho-28</strain>
    </source>
</reference>
<feature type="transmembrane region" description="Helical" evidence="1">
    <location>
        <begin position="97"/>
        <end position="113"/>
    </location>
</feature>
<dbReference type="RefSeq" id="WP_107568595.1">
    <property type="nucleotide sequence ID" value="NZ_PYYB01000001.1"/>
</dbReference>
<sequence>MATVSEPPVMSSPELARGRRFGHIHVWGAIGFVSVAFIVVVMAQWVADGLFTYGTGSDDFSTGRLVVLRLVEFSQFLALLVLLAYFVVRPLLARRRLHFDGLLLLAVLLLNFWDPLDNYLNFAFQYNAHLIHVNSWGHYFPGWASGPDVWVIPVFFILGAYTWAFFGAARMGSRALDWLTVRWPERGTATKLLVVWALCALLVAVSELIYLQSYSFGNLATPDALTVWADRFYGWPVYNPIFFALPWVALAWLRWGRDADGLSFVERGASPSFVEGRPHLWALCRFMAIFAYAQVTYMLLYFLPWNLLTTFAEAPPSTPSYLPLP</sequence>
<feature type="transmembrane region" description="Helical" evidence="1">
    <location>
        <begin position="150"/>
        <end position="171"/>
    </location>
</feature>
<evidence type="ECO:0008006" key="4">
    <source>
        <dbReference type="Google" id="ProtNLM"/>
    </source>
</evidence>
<dbReference type="Proteomes" id="UP000240739">
    <property type="component" value="Unassembled WGS sequence"/>
</dbReference>
<comment type="caution">
    <text evidence="2">The sequence shown here is derived from an EMBL/GenBank/DDBJ whole genome shotgun (WGS) entry which is preliminary data.</text>
</comment>
<proteinExistence type="predicted"/>
<feature type="transmembrane region" description="Helical" evidence="1">
    <location>
        <begin position="24"/>
        <end position="46"/>
    </location>
</feature>
<feature type="transmembrane region" description="Helical" evidence="1">
    <location>
        <begin position="66"/>
        <end position="88"/>
    </location>
</feature>
<name>A0A2T4UL54_9ACTN</name>
<dbReference type="InterPro" id="IPR033459">
    <property type="entry name" value="AveC-like"/>
</dbReference>
<feature type="transmembrane region" description="Helical" evidence="1">
    <location>
        <begin position="280"/>
        <end position="303"/>
    </location>
</feature>
<dbReference type="OrthoDB" id="3782355at2"/>
<gene>
    <name evidence="2" type="ORF">C7Y72_09990</name>
</gene>
<feature type="transmembrane region" description="Helical" evidence="1">
    <location>
        <begin position="192"/>
        <end position="212"/>
    </location>
</feature>
<dbReference type="AlphaFoldDB" id="A0A2T4UL54"/>
<evidence type="ECO:0000313" key="3">
    <source>
        <dbReference type="Proteomes" id="UP000240739"/>
    </source>
</evidence>